<name>A0ABV2XWU7_9ACTN</name>
<evidence type="ECO:0000256" key="1">
    <source>
        <dbReference type="ARBA" id="ARBA00022833"/>
    </source>
</evidence>
<evidence type="ECO:0000313" key="3">
    <source>
        <dbReference type="Proteomes" id="UP001550603"/>
    </source>
</evidence>
<dbReference type="InterPro" id="IPR024078">
    <property type="entry name" value="LmbE-like_dom_sf"/>
</dbReference>
<gene>
    <name evidence="2" type="ORF">ABZ568_19205</name>
</gene>
<dbReference type="SUPFAM" id="SSF102588">
    <property type="entry name" value="LmbE-like"/>
    <property type="match status" value="1"/>
</dbReference>
<dbReference type="EMBL" id="JBEYBN010000025">
    <property type="protein sequence ID" value="MEU2268490.1"/>
    <property type="molecule type" value="Genomic_DNA"/>
</dbReference>
<protein>
    <submittedName>
        <fullName evidence="2">PIG-L family deacetylase</fullName>
    </submittedName>
</protein>
<dbReference type="RefSeq" id="WP_359789943.1">
    <property type="nucleotide sequence ID" value="NZ_JBEYBN010000025.1"/>
</dbReference>
<dbReference type="InterPro" id="IPR003737">
    <property type="entry name" value="GlcNAc_PI_deacetylase-related"/>
</dbReference>
<keyword evidence="1" id="KW-0862">Zinc</keyword>
<reference evidence="2 3" key="1">
    <citation type="submission" date="2024-06" db="EMBL/GenBank/DDBJ databases">
        <title>The Natural Products Discovery Center: Release of the First 8490 Sequenced Strains for Exploring Actinobacteria Biosynthetic Diversity.</title>
        <authorList>
            <person name="Kalkreuter E."/>
            <person name="Kautsar S.A."/>
            <person name="Yang D."/>
            <person name="Bader C.D."/>
            <person name="Teijaro C.N."/>
            <person name="Fluegel L."/>
            <person name="Davis C.M."/>
            <person name="Simpson J.R."/>
            <person name="Lauterbach L."/>
            <person name="Steele A.D."/>
            <person name="Gui C."/>
            <person name="Meng S."/>
            <person name="Li G."/>
            <person name="Viehrig K."/>
            <person name="Ye F."/>
            <person name="Su P."/>
            <person name="Kiefer A.F."/>
            <person name="Nichols A."/>
            <person name="Cepeda A.J."/>
            <person name="Yan W."/>
            <person name="Fan B."/>
            <person name="Jiang Y."/>
            <person name="Adhikari A."/>
            <person name="Zheng C.-J."/>
            <person name="Schuster L."/>
            <person name="Cowan T.M."/>
            <person name="Smanski M.J."/>
            <person name="Chevrette M.G."/>
            <person name="De Carvalho L.P.S."/>
            <person name="Shen B."/>
        </authorList>
    </citation>
    <scope>NUCLEOTIDE SEQUENCE [LARGE SCALE GENOMIC DNA]</scope>
    <source>
        <strain evidence="2 3">NPDC019583</strain>
    </source>
</reference>
<evidence type="ECO:0000313" key="2">
    <source>
        <dbReference type="EMBL" id="MEU2268490.1"/>
    </source>
</evidence>
<dbReference type="PANTHER" id="PTHR12993:SF30">
    <property type="entry name" value="N-ACETYL-ALPHA-D-GLUCOSAMINYL L-MALATE DEACETYLASE 1"/>
    <property type="match status" value="1"/>
</dbReference>
<dbReference type="Proteomes" id="UP001550603">
    <property type="component" value="Unassembled WGS sequence"/>
</dbReference>
<dbReference type="Pfam" id="PF02585">
    <property type="entry name" value="PIG-L"/>
    <property type="match status" value="1"/>
</dbReference>
<comment type="caution">
    <text evidence="2">The sequence shown here is derived from an EMBL/GenBank/DDBJ whole genome shotgun (WGS) entry which is preliminary data.</text>
</comment>
<keyword evidence="3" id="KW-1185">Reference proteome</keyword>
<accession>A0ABV2XWU7</accession>
<proteinExistence type="predicted"/>
<sequence>MVVSREEDMMFCSNPMFERSLFVGAHLDDIELAAGGTAARLVAAGAQVRFLVMSPSDYTSYDGSHFRDADVAVAEGREAAATLGVKEIDVLSFPAKDVENHSTVVESINKVVDEFRPTMVFTHWPFDTHRSHANTALATIAASRYYNSVVMYEPITPSGRSYVGFRPQLYINIDDTIENKLQALRQHKSEYAKYGEQWIEGVEARSRYRGYEMRARYGEAFEVSRLEGALV</sequence>
<dbReference type="Gene3D" id="3.40.50.10320">
    <property type="entry name" value="LmbE-like"/>
    <property type="match status" value="1"/>
</dbReference>
<organism evidence="2 3">
    <name type="scientific">Streptomyces olindensis</name>
    <dbReference type="NCBI Taxonomy" id="358823"/>
    <lineage>
        <taxon>Bacteria</taxon>
        <taxon>Bacillati</taxon>
        <taxon>Actinomycetota</taxon>
        <taxon>Actinomycetes</taxon>
        <taxon>Kitasatosporales</taxon>
        <taxon>Streptomycetaceae</taxon>
        <taxon>Streptomyces</taxon>
    </lineage>
</organism>
<dbReference type="PANTHER" id="PTHR12993">
    <property type="entry name" value="N-ACETYLGLUCOSAMINYL-PHOSPHATIDYLINOSITOL DE-N-ACETYLASE-RELATED"/>
    <property type="match status" value="1"/>
</dbReference>